<dbReference type="InParanoid" id="F4R361"/>
<proteinExistence type="predicted"/>
<evidence type="ECO:0000256" key="1">
    <source>
        <dbReference type="SAM" id="MobiDB-lite"/>
    </source>
</evidence>
<dbReference type="KEGG" id="mlr:MELLADRAFT_100971"/>
<evidence type="ECO:0000313" key="2">
    <source>
        <dbReference type="EMBL" id="EGG12573.1"/>
    </source>
</evidence>
<dbReference type="OrthoDB" id="3364736at2759"/>
<dbReference type="GeneID" id="18921239"/>
<dbReference type="InterPro" id="IPR004354">
    <property type="entry name" value="Meiotic_Rec114"/>
</dbReference>
<name>F4R361_MELLP</name>
<evidence type="ECO:0000313" key="3">
    <source>
        <dbReference type="Proteomes" id="UP000001072"/>
    </source>
</evidence>
<dbReference type="VEuPathDB" id="FungiDB:MELLADRAFT_100971"/>
<reference evidence="3" key="1">
    <citation type="journal article" date="2011" name="Proc. Natl. Acad. Sci. U.S.A.">
        <title>Obligate biotrophy features unraveled by the genomic analysis of rust fungi.</title>
        <authorList>
            <person name="Duplessis S."/>
            <person name="Cuomo C.A."/>
            <person name="Lin Y.-C."/>
            <person name="Aerts A."/>
            <person name="Tisserant E."/>
            <person name="Veneault-Fourrey C."/>
            <person name="Joly D.L."/>
            <person name="Hacquard S."/>
            <person name="Amselem J."/>
            <person name="Cantarel B.L."/>
            <person name="Chiu R."/>
            <person name="Coutinho P.M."/>
            <person name="Feau N."/>
            <person name="Field M."/>
            <person name="Frey P."/>
            <person name="Gelhaye E."/>
            <person name="Goldberg J."/>
            <person name="Grabherr M.G."/>
            <person name="Kodira C.D."/>
            <person name="Kohler A."/>
            <person name="Kuees U."/>
            <person name="Lindquist E.A."/>
            <person name="Lucas S.M."/>
            <person name="Mago R."/>
            <person name="Mauceli E."/>
            <person name="Morin E."/>
            <person name="Murat C."/>
            <person name="Pangilinan J.L."/>
            <person name="Park R."/>
            <person name="Pearson M."/>
            <person name="Quesneville H."/>
            <person name="Rouhier N."/>
            <person name="Sakthikumar S."/>
            <person name="Salamov A.A."/>
            <person name="Schmutz J."/>
            <person name="Selles B."/>
            <person name="Shapiro H."/>
            <person name="Tanguay P."/>
            <person name="Tuskan G.A."/>
            <person name="Henrissat B."/>
            <person name="Van de Peer Y."/>
            <person name="Rouze P."/>
            <person name="Ellis J.G."/>
            <person name="Dodds P.N."/>
            <person name="Schein J.E."/>
            <person name="Zhong S."/>
            <person name="Hamelin R.C."/>
            <person name="Grigoriev I.V."/>
            <person name="Szabo L.J."/>
            <person name="Martin F."/>
        </authorList>
    </citation>
    <scope>NUCLEOTIDE SEQUENCE [LARGE SCALE GENOMIC DNA]</scope>
    <source>
        <strain evidence="3">98AG31 / pathotype 3-4-7</strain>
    </source>
</reference>
<dbReference type="AlphaFoldDB" id="F4R361"/>
<keyword evidence="3" id="KW-1185">Reference proteome</keyword>
<dbReference type="Pfam" id="PF03525">
    <property type="entry name" value="Meiotic_rec114"/>
    <property type="match status" value="1"/>
</dbReference>
<dbReference type="GO" id="GO:0007131">
    <property type="term" value="P:reciprocal meiotic recombination"/>
    <property type="evidence" value="ECO:0007669"/>
    <property type="project" value="InterPro"/>
</dbReference>
<organism evidence="3">
    <name type="scientific">Melampsora larici-populina (strain 98AG31 / pathotype 3-4-7)</name>
    <name type="common">Poplar leaf rust fungus</name>
    <dbReference type="NCBI Taxonomy" id="747676"/>
    <lineage>
        <taxon>Eukaryota</taxon>
        <taxon>Fungi</taxon>
        <taxon>Dikarya</taxon>
        <taxon>Basidiomycota</taxon>
        <taxon>Pucciniomycotina</taxon>
        <taxon>Pucciniomycetes</taxon>
        <taxon>Pucciniales</taxon>
        <taxon>Melampsoraceae</taxon>
        <taxon>Melampsora</taxon>
    </lineage>
</organism>
<sequence length="357" mass="40500">MTSLGNASSNRSSKETITFEIVKYSRARPLLTNLVSKDKNNSGQIDWTHFNQPRLSLNADIIHTDLEDSKKSGLPRHTRKISLQIIWNSDPQSSHTSDHPSVFNLEQIDLNQIVVDFSNSRLGEMPLKAVYKDCVVGLRYAISHEAGALIYNRFQLRFHNPTDCLDFVRVIEFICPCKLSPPEQQSSQQRVTQTPFDHHSKDTFSLQSSLSILPNTKSAVPHQGPNSRLPTIFDKVKPDEFEAHERCIDSDRRPIKFQRLTLESDKVLEDLSHRPSQSCNPQLKLAAPSQHPDQQPTYENHSTQPIDLSLQHKAVASPGLESLISLPDDQFRNCIQQILHEPGFLELATRVDNLMQS</sequence>
<dbReference type="EMBL" id="GL883090">
    <property type="protein sequence ID" value="EGG12573.1"/>
    <property type="molecule type" value="Genomic_DNA"/>
</dbReference>
<protein>
    <submittedName>
        <fullName evidence="2">Uncharacterized protein</fullName>
    </submittedName>
</protein>
<dbReference type="RefSeq" id="XP_007403511.1">
    <property type="nucleotide sequence ID" value="XM_007403449.1"/>
</dbReference>
<dbReference type="HOGENOM" id="CLU_756800_0_0_1"/>
<feature type="compositionally biased region" description="Polar residues" evidence="1">
    <location>
        <begin position="291"/>
        <end position="303"/>
    </location>
</feature>
<feature type="region of interest" description="Disordered" evidence="1">
    <location>
        <begin position="272"/>
        <end position="303"/>
    </location>
</feature>
<dbReference type="Proteomes" id="UP000001072">
    <property type="component" value="Unassembled WGS sequence"/>
</dbReference>
<accession>F4R361</accession>
<gene>
    <name evidence="2" type="ORF">MELLADRAFT_100971</name>
</gene>
<dbReference type="eggNOG" id="ENOG502SFUG">
    <property type="taxonomic scope" value="Eukaryota"/>
</dbReference>